<protein>
    <recommendedName>
        <fullName evidence="4">Apea-like HEPN domain-containing protein</fullName>
    </recommendedName>
</protein>
<dbReference type="Proteomes" id="UP000526125">
    <property type="component" value="Unassembled WGS sequence"/>
</dbReference>
<evidence type="ECO:0000313" key="2">
    <source>
        <dbReference type="EMBL" id="NUU74303.1"/>
    </source>
</evidence>
<gene>
    <name evidence="2" type="ORF">HP552_03345</name>
</gene>
<proteinExistence type="predicted"/>
<evidence type="ECO:0000256" key="1">
    <source>
        <dbReference type="SAM" id="Coils"/>
    </source>
</evidence>
<evidence type="ECO:0008006" key="4">
    <source>
        <dbReference type="Google" id="ProtNLM"/>
    </source>
</evidence>
<keyword evidence="3" id="KW-1185">Reference proteome</keyword>
<name>A0A7Y6EU19_9BACL</name>
<reference evidence="2 3" key="1">
    <citation type="submission" date="2020-05" db="EMBL/GenBank/DDBJ databases">
        <title>Genome Sequencing of Type Strains.</title>
        <authorList>
            <person name="Lemaire J.F."/>
            <person name="Inderbitzin P."/>
            <person name="Gregorio O.A."/>
            <person name="Collins S.B."/>
            <person name="Wespe N."/>
            <person name="Knight-Connoni V."/>
        </authorList>
    </citation>
    <scope>NUCLEOTIDE SEQUENCE [LARGE SCALE GENOMIC DNA]</scope>
    <source>
        <strain evidence="2 3">LMG 21957</strain>
    </source>
</reference>
<comment type="caution">
    <text evidence="2">The sequence shown here is derived from an EMBL/GenBank/DDBJ whole genome shotgun (WGS) entry which is preliminary data.</text>
</comment>
<dbReference type="AlphaFoldDB" id="A0A7Y6EU19"/>
<sequence>MIKFVMINKKNSSIFDFHSYTEGIMEKVKSDLNSNSLEFYSNKETIRKCTFEYKQTDFLVTFTVAATHETVQLKVDVVLPSNDSSNLELHDLKIKIKDSMIADWEQCVWLEDTQSELFAEELYKKVHSVENSLRRLINSIMFFKLGGDWWDRYMPYDLINKYNQRSDQYRRRTPSFDNIHTNLMSIDTGDLIRILNYKTYKLKRNNIFREPDEIEMNLFEGFAEPLNALTRDEKEKLFLFQGIMNSIFFNTKSIEKLHPNLLEKLEEQMEVDKDFWEDYFPPWFSCDSRKFSGLWSEFTTDRNHVAHNKLIDLKLRDKFNKSMSELQKLITEAEKKFEKYTETEVASYLEETRFEAEVRERQQADDWKDYIEEATGIRILEESDIIEEFQENLTASFDNLKDMFYYRSDLEFLYNEPTLNEESIIYTIEHNVTRDDIQVFVLPDIDSSAGATSTVTLRVITKDKEEMFDIYYTNGEAEYNEEQTNYMPLVHDHWEVTSGLSKMEKFISSLVSSDFPEITEDEIASVACRHCGSYSVYYLSDEESDGESTLRYSMGECLNCGKVNTLGFCLRCDKTLNQEEDGLCDSCEAYIDAQ</sequence>
<evidence type="ECO:0000313" key="3">
    <source>
        <dbReference type="Proteomes" id="UP000526125"/>
    </source>
</evidence>
<feature type="coiled-coil region" evidence="1">
    <location>
        <begin position="316"/>
        <end position="343"/>
    </location>
</feature>
<dbReference type="EMBL" id="JABMCB010000140">
    <property type="protein sequence ID" value="NUU74303.1"/>
    <property type="molecule type" value="Genomic_DNA"/>
</dbReference>
<accession>A0A7Y6EU19</accession>
<dbReference type="RefSeq" id="WP_175394227.1">
    <property type="nucleotide sequence ID" value="NZ_JABMCB010000140.1"/>
</dbReference>
<organism evidence="2 3">
    <name type="scientific">Paenibacillus xylanilyticus</name>
    <dbReference type="NCBI Taxonomy" id="248903"/>
    <lineage>
        <taxon>Bacteria</taxon>
        <taxon>Bacillati</taxon>
        <taxon>Bacillota</taxon>
        <taxon>Bacilli</taxon>
        <taxon>Bacillales</taxon>
        <taxon>Paenibacillaceae</taxon>
        <taxon>Paenibacillus</taxon>
    </lineage>
</organism>
<keyword evidence="1" id="KW-0175">Coiled coil</keyword>